<gene>
    <name evidence="2" type="ORF">A3G31_10700</name>
</gene>
<protein>
    <recommendedName>
        <fullName evidence="1">AdoMet activation domain-containing protein</fullName>
    </recommendedName>
</protein>
<proteinExistence type="predicted"/>
<comment type="caution">
    <text evidence="2">The sequence shown here is derived from an EMBL/GenBank/DDBJ whole genome shotgun (WGS) entry which is preliminary data.</text>
</comment>
<dbReference type="Proteomes" id="UP000178082">
    <property type="component" value="Unassembled WGS sequence"/>
</dbReference>
<accession>A0A1F7SGU8</accession>
<dbReference type="AlphaFoldDB" id="A0A1F7SGU8"/>
<dbReference type="EMBL" id="MGDI01000031">
    <property type="protein sequence ID" value="OGL52454.1"/>
    <property type="molecule type" value="Genomic_DNA"/>
</dbReference>
<evidence type="ECO:0000313" key="2">
    <source>
        <dbReference type="EMBL" id="OGL52454.1"/>
    </source>
</evidence>
<dbReference type="SUPFAM" id="SSF56507">
    <property type="entry name" value="Methionine synthase activation domain-like"/>
    <property type="match status" value="1"/>
</dbReference>
<name>A0A1F7SGU8_9BACT</name>
<dbReference type="Pfam" id="PF02965">
    <property type="entry name" value="Met_synt_B12"/>
    <property type="match status" value="1"/>
</dbReference>
<dbReference type="InterPro" id="IPR037010">
    <property type="entry name" value="VitB12-dep_Met_synth_activ_sf"/>
</dbReference>
<dbReference type="InterPro" id="IPR004223">
    <property type="entry name" value="VitB12-dep_Met_synth_activ_dom"/>
</dbReference>
<reference evidence="2 3" key="1">
    <citation type="journal article" date="2016" name="Nat. Commun.">
        <title>Thousands of microbial genomes shed light on interconnected biogeochemical processes in an aquifer system.</title>
        <authorList>
            <person name="Anantharaman K."/>
            <person name="Brown C.T."/>
            <person name="Hug L.A."/>
            <person name="Sharon I."/>
            <person name="Castelle C.J."/>
            <person name="Probst A.J."/>
            <person name="Thomas B.C."/>
            <person name="Singh A."/>
            <person name="Wilkins M.J."/>
            <person name="Karaoz U."/>
            <person name="Brodie E.L."/>
            <person name="Williams K.H."/>
            <person name="Hubbard S.S."/>
            <person name="Banfield J.F."/>
        </authorList>
    </citation>
    <scope>NUCLEOTIDE SEQUENCE [LARGE SCALE GENOMIC DNA]</scope>
</reference>
<feature type="domain" description="AdoMet activation" evidence="1">
    <location>
        <begin position="168"/>
        <end position="215"/>
    </location>
</feature>
<dbReference type="STRING" id="1817883.A3G31_10700"/>
<dbReference type="Gene3D" id="3.40.109.40">
    <property type="match status" value="1"/>
</dbReference>
<organism evidence="2 3">
    <name type="scientific">Candidatus Schekmanbacteria bacterium RIFCSPLOWO2_12_FULL_38_15</name>
    <dbReference type="NCBI Taxonomy" id="1817883"/>
    <lineage>
        <taxon>Bacteria</taxon>
        <taxon>Candidatus Schekmaniibacteriota</taxon>
    </lineage>
</organism>
<evidence type="ECO:0000259" key="1">
    <source>
        <dbReference type="Pfam" id="PF02965"/>
    </source>
</evidence>
<evidence type="ECO:0000313" key="3">
    <source>
        <dbReference type="Proteomes" id="UP000178082"/>
    </source>
</evidence>
<dbReference type="GO" id="GO:0008705">
    <property type="term" value="F:methionine synthase activity"/>
    <property type="evidence" value="ECO:0007669"/>
    <property type="project" value="InterPro"/>
</dbReference>
<sequence length="241" mass="27240">MYPSLLAMKITKINPYGLQLVTEIPLTINRSEIYRLSGVKGENKKLTPKLEEIIDDKIAQAQHLINPKALYVIKDVAEVEEEKISFQDKNYLNVKSFRKFISSIKKMAIALCTLGKSIDEEVTILNDKGSYTEALILDAIGSVAVEDIANKINFLICEKANKFGLHTSQRFSPGYGNFELSEQENIFNIINAKKINVSLTNSFMMVPKKSVSFCVYLGKLKEHIPKQCTICGLTDCQFKRY</sequence>